<keyword evidence="8" id="KW-1185">Reference proteome</keyword>
<dbReference type="Pfam" id="PF00155">
    <property type="entry name" value="Aminotran_1_2"/>
    <property type="match status" value="1"/>
</dbReference>
<evidence type="ECO:0000256" key="1">
    <source>
        <dbReference type="ARBA" id="ARBA00001933"/>
    </source>
</evidence>
<dbReference type="InterPro" id="IPR015422">
    <property type="entry name" value="PyrdxlP-dep_Trfase_small"/>
</dbReference>
<dbReference type="PANTHER" id="PTHR43525:SF2">
    <property type="entry name" value="CYSTATHIONINE BETA-LYASE-RELATED"/>
    <property type="match status" value="1"/>
</dbReference>
<dbReference type="GO" id="GO:0047804">
    <property type="term" value="F:cysteine-S-conjugate beta-lyase activity"/>
    <property type="evidence" value="ECO:0007669"/>
    <property type="project" value="UniProtKB-EC"/>
</dbReference>
<sequence>MTSVGAHSMGMRLSRVTEESLWALGSVKWTETGPDRLGAGAAEMDFGVAPPVATALTEAIETGLVGYLPTAVDARLREACATWQFEEYGWRVAPGDVRVLPDVLRALHVAIERFSRPMSPVIVPTPAYMPFLTIPRLLGRDVLEVPLRENGREGPSHDLDALDDAFAAGGHLLVLCNPHNPTGRVLELDELRAVATVVERHGGRVFADEIHAPITYMGHRHIPYASTSTQAAEHTVTAVSASKAWNLAGLKCAQMVLSNDADRERWAGLGRLDTDGASTLGVLAATAAYRHGRGWLDEVLVQLDENRHRLGRLVRALPGVRYSAPQGTFLGWLDFRRSGLPWHGLADFFDTRAGVSVVDGAACGRAGTGFVRLNFATAPSILDRVAERMADAMREANTP</sequence>
<dbReference type="GO" id="GO:0030170">
    <property type="term" value="F:pyridoxal phosphate binding"/>
    <property type="evidence" value="ECO:0007669"/>
    <property type="project" value="InterPro"/>
</dbReference>
<dbReference type="GO" id="GO:0008483">
    <property type="term" value="F:transaminase activity"/>
    <property type="evidence" value="ECO:0007669"/>
    <property type="project" value="UniProtKB-KW"/>
</dbReference>
<dbReference type="RefSeq" id="WP_218043237.1">
    <property type="nucleotide sequence ID" value="NZ_BIFH01000042.1"/>
</dbReference>
<comment type="cofactor">
    <cofactor evidence="1">
        <name>pyridoxal 5'-phosphate</name>
        <dbReference type="ChEBI" id="CHEBI:597326"/>
    </cofactor>
</comment>
<keyword evidence="4" id="KW-0456">Lyase</keyword>
<keyword evidence="7" id="KW-0032">Aminotransferase</keyword>
<dbReference type="Gene3D" id="3.40.640.10">
    <property type="entry name" value="Type I PLP-dependent aspartate aminotransferase-like (Major domain)"/>
    <property type="match status" value="1"/>
</dbReference>
<comment type="caution">
    <text evidence="7">The sequence shown here is derived from an EMBL/GenBank/DDBJ whole genome shotgun (WGS) entry which is preliminary data.</text>
</comment>
<dbReference type="InterPro" id="IPR051798">
    <property type="entry name" value="Class-II_PLP-Dep_Aminotrans"/>
</dbReference>
<evidence type="ECO:0000256" key="3">
    <source>
        <dbReference type="ARBA" id="ARBA00022898"/>
    </source>
</evidence>
<dbReference type="SUPFAM" id="SSF53383">
    <property type="entry name" value="PLP-dependent transferases"/>
    <property type="match status" value="1"/>
</dbReference>
<evidence type="ECO:0000259" key="6">
    <source>
        <dbReference type="Pfam" id="PF00155"/>
    </source>
</evidence>
<dbReference type="InterPro" id="IPR015424">
    <property type="entry name" value="PyrdxlP-dep_Trfase"/>
</dbReference>
<feature type="domain" description="Aminotransferase class I/classII large" evidence="6">
    <location>
        <begin position="42"/>
        <end position="388"/>
    </location>
</feature>
<comment type="similarity">
    <text evidence="5">Belongs to the class-II pyridoxal-phosphate-dependent aminotransferase family. MalY/PatB cystathionine beta-lyase subfamily.</text>
</comment>
<evidence type="ECO:0000256" key="2">
    <source>
        <dbReference type="ARBA" id="ARBA00012224"/>
    </source>
</evidence>
<dbReference type="Gene3D" id="3.90.1150.10">
    <property type="entry name" value="Aspartate Aminotransferase, domain 1"/>
    <property type="match status" value="1"/>
</dbReference>
<organism evidence="7 8">
    <name type="scientific">Embleya hyalina</name>
    <dbReference type="NCBI Taxonomy" id="516124"/>
    <lineage>
        <taxon>Bacteria</taxon>
        <taxon>Bacillati</taxon>
        <taxon>Actinomycetota</taxon>
        <taxon>Actinomycetes</taxon>
        <taxon>Kitasatosporales</taxon>
        <taxon>Streptomycetaceae</taxon>
        <taxon>Embleya</taxon>
    </lineage>
</organism>
<dbReference type="PANTHER" id="PTHR43525">
    <property type="entry name" value="PROTEIN MALY"/>
    <property type="match status" value="1"/>
</dbReference>
<dbReference type="EC" id="4.4.1.13" evidence="2"/>
<dbReference type="InterPro" id="IPR004839">
    <property type="entry name" value="Aminotransferase_I/II_large"/>
</dbReference>
<gene>
    <name evidence="7" type="ORF">EHYA_08530</name>
</gene>
<keyword evidence="7" id="KW-0808">Transferase</keyword>
<evidence type="ECO:0000256" key="4">
    <source>
        <dbReference type="ARBA" id="ARBA00023239"/>
    </source>
</evidence>
<accession>A0A401Z1T9</accession>
<dbReference type="EMBL" id="BIFH01000042">
    <property type="protein sequence ID" value="GCE00804.1"/>
    <property type="molecule type" value="Genomic_DNA"/>
</dbReference>
<reference evidence="7 8" key="1">
    <citation type="submission" date="2018-12" db="EMBL/GenBank/DDBJ databases">
        <title>Draft genome sequence of Embleya hyalina NBRC 13850T.</title>
        <authorList>
            <person name="Komaki H."/>
            <person name="Hosoyama A."/>
            <person name="Kimura A."/>
            <person name="Ichikawa N."/>
            <person name="Tamura T."/>
        </authorList>
    </citation>
    <scope>NUCLEOTIDE SEQUENCE [LARGE SCALE GENOMIC DNA]</scope>
    <source>
        <strain evidence="7 8">NBRC 13850</strain>
    </source>
</reference>
<dbReference type="CDD" id="cd00609">
    <property type="entry name" value="AAT_like"/>
    <property type="match status" value="1"/>
</dbReference>
<evidence type="ECO:0000313" key="7">
    <source>
        <dbReference type="EMBL" id="GCE00804.1"/>
    </source>
</evidence>
<protein>
    <recommendedName>
        <fullName evidence="2">cysteine-S-conjugate beta-lyase</fullName>
        <ecNumber evidence="2">4.4.1.13</ecNumber>
    </recommendedName>
</protein>
<dbReference type="InterPro" id="IPR015421">
    <property type="entry name" value="PyrdxlP-dep_Trfase_major"/>
</dbReference>
<evidence type="ECO:0000256" key="5">
    <source>
        <dbReference type="ARBA" id="ARBA00037974"/>
    </source>
</evidence>
<keyword evidence="3" id="KW-0663">Pyridoxal phosphate</keyword>
<name>A0A401Z1T9_9ACTN</name>
<dbReference type="AlphaFoldDB" id="A0A401Z1T9"/>
<evidence type="ECO:0000313" key="8">
    <source>
        <dbReference type="Proteomes" id="UP000286931"/>
    </source>
</evidence>
<dbReference type="Proteomes" id="UP000286931">
    <property type="component" value="Unassembled WGS sequence"/>
</dbReference>
<proteinExistence type="inferred from homology"/>